<accession>A0ABY7NSJ2</accession>
<proteinExistence type="predicted"/>
<dbReference type="Proteomes" id="UP001210865">
    <property type="component" value="Chromosome"/>
</dbReference>
<evidence type="ECO:0000313" key="2">
    <source>
        <dbReference type="Proteomes" id="UP001210865"/>
    </source>
</evidence>
<gene>
    <name evidence="1" type="ORF">PBT88_05280</name>
</gene>
<reference evidence="1 2" key="1">
    <citation type="submission" date="2022-12" db="EMBL/GenBank/DDBJ databases">
        <title>Sphingomonas abieness sp. nov., an endophytic bacterium isolated from Abies koreana.</title>
        <authorList>
            <person name="Jiang L."/>
            <person name="Lee J."/>
        </authorList>
    </citation>
    <scope>NUCLEOTIDE SEQUENCE [LARGE SCALE GENOMIC DNA]</scope>
    <source>
        <strain evidence="2">PAMB 00755</strain>
    </source>
</reference>
<evidence type="ECO:0000313" key="1">
    <source>
        <dbReference type="EMBL" id="WBO23542.1"/>
    </source>
</evidence>
<dbReference type="EMBL" id="CP115174">
    <property type="protein sequence ID" value="WBO23542.1"/>
    <property type="molecule type" value="Genomic_DNA"/>
</dbReference>
<sequence length="83" mass="9526">MTDETESLILSILKDIQFRLATVDRKVDDVRERLDNLTTDHIAIKKDGIRQDEAIAHMHIRQDRMEAAIARINSRLGLIDTDA</sequence>
<name>A0ABY7NSJ2_9SPHN</name>
<evidence type="ECO:0008006" key="3">
    <source>
        <dbReference type="Google" id="ProtNLM"/>
    </source>
</evidence>
<organism evidence="1 2">
    <name type="scientific">Sphingomonas abietis</name>
    <dbReference type="NCBI Taxonomy" id="3012344"/>
    <lineage>
        <taxon>Bacteria</taxon>
        <taxon>Pseudomonadati</taxon>
        <taxon>Pseudomonadota</taxon>
        <taxon>Alphaproteobacteria</taxon>
        <taxon>Sphingomonadales</taxon>
        <taxon>Sphingomonadaceae</taxon>
        <taxon>Sphingomonas</taxon>
    </lineage>
</organism>
<protein>
    <recommendedName>
        <fullName evidence="3">DUF904 domain-containing protein</fullName>
    </recommendedName>
</protein>
<dbReference type="RefSeq" id="WP_270078174.1">
    <property type="nucleotide sequence ID" value="NZ_CP115174.1"/>
</dbReference>
<keyword evidence="2" id="KW-1185">Reference proteome</keyword>